<keyword evidence="2" id="KW-0812">Transmembrane</keyword>
<sequence>MPGRHPCERGRRCSCHRAGPSTPKKKTTLVVAAATASALVCPVLAAPTPPSPRPTHFPFLYPALEKRVTDAGQAPDDPSEGFTHEHIQLADLIRAGLPYKYVYDPDANLSSEQMEEDTKAKELDGAWVIDNTWSLHGRRFGPLYATATAGITDEPLPTPTESIPPASTPTTTTTPPPTVLAIQSSLPTGWDASQYERSEMYAIPLVVSFALVIALMIGSLIGAMVIRRDRSRSRRRKKRITQQDDDDSAREKVAQSSLVARVGRALKLRDRPNEEPEQDDPRSELEQRVKTWARRSAAWRVQARFGVRRRMGRGRKRSQADMSGPDTPMGGAIQEEPEPEDEARNSTRAPTPAQSRAPTPIVTEHNDPPPSAAPNYSSPIVPTYSSPPDAAGPSTPSPLARMEAHPDASPSDEPAYDGPGAGDGLPPAYRGGGLSEVARGKRPAHASSESVHEPRRDEQAQAQQGEPETQAPRVWTELDAYAYGQNGQGDGVTAHVATDDKQVLERLHSMRGAPDQLDGREEEERVQAPRAEDVFAGGSGLSNSEDGSLPPSGDGAGTGTGALPLPPTKTGTGPVARYGEADLSLPRYLDGESREGMPAGMGMGVPEVVPGVLEGMVPSAPPCEEPEGIAPSAPALEDASAPLDQDGVPSAPPLDDHPSAPPLDDHPSAPPLDHSLPSAPPSDDHPTPSAPPLHDDTLHPYDTSLPPTPHSLHLQRFNSTCPLLGEDR</sequence>
<gene>
    <name evidence="3" type="ORF">RDB_LOCUS46612</name>
</gene>
<keyword evidence="2" id="KW-1133">Transmembrane helix</keyword>
<protein>
    <recommendedName>
        <fullName evidence="5">Transmembrane protein</fullName>
    </recommendedName>
</protein>
<dbReference type="EMBL" id="CAJMWX010000927">
    <property type="protein sequence ID" value="CAE6438802.1"/>
    <property type="molecule type" value="Genomic_DNA"/>
</dbReference>
<feature type="region of interest" description="Disordered" evidence="1">
    <location>
        <begin position="231"/>
        <end position="289"/>
    </location>
</feature>
<evidence type="ECO:0000313" key="3">
    <source>
        <dbReference type="EMBL" id="CAE6438802.1"/>
    </source>
</evidence>
<feature type="compositionally biased region" description="Basic and acidic residues" evidence="1">
    <location>
        <begin position="450"/>
        <end position="459"/>
    </location>
</feature>
<feature type="compositionally biased region" description="Low complexity" evidence="1">
    <location>
        <begin position="159"/>
        <end position="173"/>
    </location>
</feature>
<name>A0A8H2Y125_9AGAM</name>
<feature type="region of interest" description="Disordered" evidence="1">
    <location>
        <begin position="1"/>
        <end position="26"/>
    </location>
</feature>
<reference evidence="3" key="1">
    <citation type="submission" date="2021-01" db="EMBL/GenBank/DDBJ databases">
        <authorList>
            <person name="Kaushik A."/>
        </authorList>
    </citation>
    <scope>NUCLEOTIDE SEQUENCE</scope>
    <source>
        <strain evidence="3">AG4-R118</strain>
    </source>
</reference>
<feature type="transmembrane region" description="Helical" evidence="2">
    <location>
        <begin position="201"/>
        <end position="226"/>
    </location>
</feature>
<organism evidence="3 4">
    <name type="scientific">Rhizoctonia solani</name>
    <dbReference type="NCBI Taxonomy" id="456999"/>
    <lineage>
        <taxon>Eukaryota</taxon>
        <taxon>Fungi</taxon>
        <taxon>Dikarya</taxon>
        <taxon>Basidiomycota</taxon>
        <taxon>Agaricomycotina</taxon>
        <taxon>Agaricomycetes</taxon>
        <taxon>Cantharellales</taxon>
        <taxon>Ceratobasidiaceae</taxon>
        <taxon>Rhizoctonia</taxon>
    </lineage>
</organism>
<feature type="region of interest" description="Disordered" evidence="1">
    <location>
        <begin position="309"/>
        <end position="728"/>
    </location>
</feature>
<evidence type="ECO:0000313" key="4">
    <source>
        <dbReference type="Proteomes" id="UP000663888"/>
    </source>
</evidence>
<evidence type="ECO:0000256" key="2">
    <source>
        <dbReference type="SAM" id="Phobius"/>
    </source>
</evidence>
<evidence type="ECO:0000256" key="1">
    <source>
        <dbReference type="SAM" id="MobiDB-lite"/>
    </source>
</evidence>
<evidence type="ECO:0008006" key="5">
    <source>
        <dbReference type="Google" id="ProtNLM"/>
    </source>
</evidence>
<comment type="caution">
    <text evidence="3">The sequence shown here is derived from an EMBL/GenBank/DDBJ whole genome shotgun (WGS) entry which is preliminary data.</text>
</comment>
<feature type="compositionally biased region" description="Low complexity" evidence="1">
    <location>
        <begin position="596"/>
        <end position="618"/>
    </location>
</feature>
<accession>A0A8H2Y125</accession>
<dbReference type="AlphaFoldDB" id="A0A8H2Y125"/>
<dbReference type="Proteomes" id="UP000663888">
    <property type="component" value="Unassembled WGS sequence"/>
</dbReference>
<feature type="compositionally biased region" description="Basic and acidic residues" evidence="1">
    <location>
        <begin position="654"/>
        <end position="667"/>
    </location>
</feature>
<feature type="compositionally biased region" description="Basic and acidic residues" evidence="1">
    <location>
        <begin position="267"/>
        <end position="289"/>
    </location>
</feature>
<feature type="compositionally biased region" description="Basic and acidic residues" evidence="1">
    <location>
        <begin position="517"/>
        <end position="533"/>
    </location>
</feature>
<feature type="region of interest" description="Disordered" evidence="1">
    <location>
        <begin position="153"/>
        <end position="177"/>
    </location>
</feature>
<proteinExistence type="predicted"/>
<keyword evidence="2" id="KW-0472">Membrane</keyword>
<feature type="compositionally biased region" description="Basic and acidic residues" evidence="1">
    <location>
        <begin position="497"/>
        <end position="508"/>
    </location>
</feature>
<feature type="compositionally biased region" description="Basic and acidic residues" evidence="1">
    <location>
        <begin position="1"/>
        <end position="11"/>
    </location>
</feature>
<feature type="compositionally biased region" description="Polar residues" evidence="1">
    <location>
        <begin position="346"/>
        <end position="357"/>
    </location>
</feature>
<feature type="compositionally biased region" description="Basic residues" evidence="1">
    <location>
        <begin position="231"/>
        <end position="240"/>
    </location>
</feature>